<dbReference type="InterPro" id="IPR010982">
    <property type="entry name" value="Lambda_DNA-bd_dom_sf"/>
</dbReference>
<evidence type="ECO:0000313" key="2">
    <source>
        <dbReference type="EMBL" id="QKG21995.1"/>
    </source>
</evidence>
<dbReference type="InterPro" id="IPR001387">
    <property type="entry name" value="Cro/C1-type_HTH"/>
</dbReference>
<reference evidence="2 3" key="1">
    <citation type="submission" date="2020-05" db="EMBL/GenBank/DDBJ databases">
        <title>Actinomadura verrucosospora NRRL-B18236 (PFL_A860) Genome sequencing and assembly.</title>
        <authorList>
            <person name="Samborskyy M."/>
        </authorList>
    </citation>
    <scope>NUCLEOTIDE SEQUENCE [LARGE SCALE GENOMIC DNA]</scope>
    <source>
        <strain evidence="2 3">NRRL:B18236</strain>
    </source>
</reference>
<gene>
    <name evidence="2" type="ORF">ACTIVE_3633</name>
</gene>
<feature type="domain" description="DUF5753" evidence="1">
    <location>
        <begin position="71"/>
        <end position="243"/>
    </location>
</feature>
<evidence type="ECO:0000259" key="1">
    <source>
        <dbReference type="Pfam" id="PF19054"/>
    </source>
</evidence>
<keyword evidence="3" id="KW-1185">Reference proteome</keyword>
<dbReference type="InterPro" id="IPR043917">
    <property type="entry name" value="DUF5753"/>
</dbReference>
<dbReference type="Pfam" id="PF19054">
    <property type="entry name" value="DUF5753"/>
    <property type="match status" value="1"/>
</dbReference>
<proteinExistence type="predicted"/>
<dbReference type="CDD" id="cd00093">
    <property type="entry name" value="HTH_XRE"/>
    <property type="match status" value="1"/>
</dbReference>
<dbReference type="AlphaFoldDB" id="A0A7D3VSG1"/>
<sequence>MREEAKLTCKDLADALGCTPQWVSTMENGRKVSEQSALDLDTYFKTGGHFHRLWKLMKEVEVRFILPPGFPEYLEYEKRATSYRIFCALLVNGLFQTEGYTRAILNTTDGDNVEELTAKRMERQSALTRQSTPHTWLVLDEAVLRRAVGGPDVMREQLASLLAASDRFNTMIQVIPQHTGYHAGLGGDFTILGFDNEPDMAYTECAGEGILIERPDRIRDKAVRWDLLRGYTLPVDESRALLKAVMEAL</sequence>
<evidence type="ECO:0000313" key="3">
    <source>
        <dbReference type="Proteomes" id="UP000501240"/>
    </source>
</evidence>
<protein>
    <submittedName>
        <fullName evidence="2">XRE family transcriptional regulator</fullName>
    </submittedName>
</protein>
<dbReference type="Pfam" id="PF13560">
    <property type="entry name" value="HTH_31"/>
    <property type="match status" value="1"/>
</dbReference>
<organism evidence="2 3">
    <name type="scientific">Actinomadura verrucosospora</name>
    <dbReference type="NCBI Taxonomy" id="46165"/>
    <lineage>
        <taxon>Bacteria</taxon>
        <taxon>Bacillati</taxon>
        <taxon>Actinomycetota</taxon>
        <taxon>Actinomycetes</taxon>
        <taxon>Streptosporangiales</taxon>
        <taxon>Thermomonosporaceae</taxon>
        <taxon>Actinomadura</taxon>
    </lineage>
</organism>
<accession>A0A7D3VSG1</accession>
<name>A0A7D3VSG1_ACTVE</name>
<dbReference type="Gene3D" id="1.10.260.40">
    <property type="entry name" value="lambda repressor-like DNA-binding domains"/>
    <property type="match status" value="1"/>
</dbReference>
<dbReference type="EMBL" id="CP053892">
    <property type="protein sequence ID" value="QKG21995.1"/>
    <property type="molecule type" value="Genomic_DNA"/>
</dbReference>
<dbReference type="Proteomes" id="UP000501240">
    <property type="component" value="Chromosome"/>
</dbReference>
<dbReference type="SUPFAM" id="SSF47413">
    <property type="entry name" value="lambda repressor-like DNA-binding domains"/>
    <property type="match status" value="1"/>
</dbReference>
<dbReference type="GO" id="GO:0003677">
    <property type="term" value="F:DNA binding"/>
    <property type="evidence" value="ECO:0007669"/>
    <property type="project" value="InterPro"/>
</dbReference>